<dbReference type="Pfam" id="PF00106">
    <property type="entry name" value="adh_short"/>
    <property type="match status" value="1"/>
</dbReference>
<dbReference type="PRINTS" id="PR00080">
    <property type="entry name" value="SDRFAMILY"/>
</dbReference>
<protein>
    <submittedName>
        <fullName evidence="4">Dehydrogenase with different specificitie</fullName>
    </submittedName>
</protein>
<gene>
    <name evidence="4" type="ORF">BDV96DRAFT_293996</name>
</gene>
<dbReference type="InterPro" id="IPR002347">
    <property type="entry name" value="SDR_fam"/>
</dbReference>
<dbReference type="GO" id="GO:0016491">
    <property type="term" value="F:oxidoreductase activity"/>
    <property type="evidence" value="ECO:0007669"/>
    <property type="project" value="UniProtKB-KW"/>
</dbReference>
<evidence type="ECO:0000313" key="5">
    <source>
        <dbReference type="Proteomes" id="UP000799770"/>
    </source>
</evidence>
<comment type="similarity">
    <text evidence="1 3">Belongs to the short-chain dehydrogenases/reductases (SDR) family.</text>
</comment>
<proteinExistence type="inferred from homology"/>
<dbReference type="Proteomes" id="UP000799770">
    <property type="component" value="Unassembled WGS sequence"/>
</dbReference>
<keyword evidence="5" id="KW-1185">Reference proteome</keyword>
<dbReference type="SUPFAM" id="SSF51735">
    <property type="entry name" value="NAD(P)-binding Rossmann-fold domains"/>
    <property type="match status" value="1"/>
</dbReference>
<evidence type="ECO:0000256" key="2">
    <source>
        <dbReference type="ARBA" id="ARBA00023002"/>
    </source>
</evidence>
<dbReference type="EMBL" id="ML977352">
    <property type="protein sequence ID" value="KAF2107721.1"/>
    <property type="molecule type" value="Genomic_DNA"/>
</dbReference>
<dbReference type="InterPro" id="IPR036291">
    <property type="entry name" value="NAD(P)-bd_dom_sf"/>
</dbReference>
<organism evidence="4 5">
    <name type="scientific">Lophiotrema nucula</name>
    <dbReference type="NCBI Taxonomy" id="690887"/>
    <lineage>
        <taxon>Eukaryota</taxon>
        <taxon>Fungi</taxon>
        <taxon>Dikarya</taxon>
        <taxon>Ascomycota</taxon>
        <taxon>Pezizomycotina</taxon>
        <taxon>Dothideomycetes</taxon>
        <taxon>Pleosporomycetidae</taxon>
        <taxon>Pleosporales</taxon>
        <taxon>Lophiotremataceae</taxon>
        <taxon>Lophiotrema</taxon>
    </lineage>
</organism>
<dbReference type="PANTHER" id="PTHR24320:SF154">
    <property type="entry name" value="OXIDOREDUCTASE, SHORT-CHAIN DEHYDROGENASE_REDUCTASE FAMILY (AFU_ORTHOLOGUE AFUA_2G04560)"/>
    <property type="match status" value="1"/>
</dbReference>
<dbReference type="PANTHER" id="PTHR24320">
    <property type="entry name" value="RETINOL DEHYDROGENASE"/>
    <property type="match status" value="1"/>
</dbReference>
<dbReference type="OrthoDB" id="191139at2759"/>
<dbReference type="AlphaFoldDB" id="A0A6A5YNJ2"/>
<evidence type="ECO:0000256" key="3">
    <source>
        <dbReference type="RuleBase" id="RU000363"/>
    </source>
</evidence>
<keyword evidence="2" id="KW-0560">Oxidoreductase</keyword>
<dbReference type="PRINTS" id="PR00081">
    <property type="entry name" value="GDHRDH"/>
</dbReference>
<name>A0A6A5YNJ2_9PLEO</name>
<sequence length="309" mass="34012">MGPKITYSPEQDIADLNGKVFFITGGTAGIGRLTILELAKHNASHIHFTGRNKKSADSLIAEVGQIAPNVGITFYECDQTSFLSIENVAKSFLSSNPTRLDVLICNAGIMGGAPGLSKDGYEIQFGINFLSHALLTKRFIPLLERTASEQGEARIINVSSSAYEMQKGGLPFEDLKTTQGDLGMFGQWARYGQSKFAQILYTAELAKRHPTITSIAIHPSVVWTGIIEELPFLDRLFIKAATWGQKMPLHQGAYNECWAATTPRKESIQSGSLYYPVGVKTELTKPAADEKLWAELWDWTEKQLEGSHA</sequence>
<reference evidence="4" key="1">
    <citation type="journal article" date="2020" name="Stud. Mycol.">
        <title>101 Dothideomycetes genomes: a test case for predicting lifestyles and emergence of pathogens.</title>
        <authorList>
            <person name="Haridas S."/>
            <person name="Albert R."/>
            <person name="Binder M."/>
            <person name="Bloem J."/>
            <person name="Labutti K."/>
            <person name="Salamov A."/>
            <person name="Andreopoulos B."/>
            <person name="Baker S."/>
            <person name="Barry K."/>
            <person name="Bills G."/>
            <person name="Bluhm B."/>
            <person name="Cannon C."/>
            <person name="Castanera R."/>
            <person name="Culley D."/>
            <person name="Daum C."/>
            <person name="Ezra D."/>
            <person name="Gonzalez J."/>
            <person name="Henrissat B."/>
            <person name="Kuo A."/>
            <person name="Liang C."/>
            <person name="Lipzen A."/>
            <person name="Lutzoni F."/>
            <person name="Magnuson J."/>
            <person name="Mondo S."/>
            <person name="Nolan M."/>
            <person name="Ohm R."/>
            <person name="Pangilinan J."/>
            <person name="Park H.-J."/>
            <person name="Ramirez L."/>
            <person name="Alfaro M."/>
            <person name="Sun H."/>
            <person name="Tritt A."/>
            <person name="Yoshinaga Y."/>
            <person name="Zwiers L.-H."/>
            <person name="Turgeon B."/>
            <person name="Goodwin S."/>
            <person name="Spatafora J."/>
            <person name="Crous P."/>
            <person name="Grigoriev I."/>
        </authorList>
    </citation>
    <scope>NUCLEOTIDE SEQUENCE</scope>
    <source>
        <strain evidence="4">CBS 627.86</strain>
    </source>
</reference>
<accession>A0A6A5YNJ2</accession>
<evidence type="ECO:0000256" key="1">
    <source>
        <dbReference type="ARBA" id="ARBA00006484"/>
    </source>
</evidence>
<dbReference type="Gene3D" id="3.40.50.720">
    <property type="entry name" value="NAD(P)-binding Rossmann-like Domain"/>
    <property type="match status" value="1"/>
</dbReference>
<evidence type="ECO:0000313" key="4">
    <source>
        <dbReference type="EMBL" id="KAF2107721.1"/>
    </source>
</evidence>